<evidence type="ECO:0000313" key="14">
    <source>
        <dbReference type="EMBL" id="PMM40243.1"/>
    </source>
</evidence>
<keyword evidence="8" id="KW-0333">Golgi apparatus</keyword>
<evidence type="ECO:0000256" key="4">
    <source>
        <dbReference type="ARBA" id="ARBA00022793"/>
    </source>
</evidence>
<organism evidence="14 15">
    <name type="scientific">Vibrio splendidus</name>
    <dbReference type="NCBI Taxonomy" id="29497"/>
    <lineage>
        <taxon>Bacteria</taxon>
        <taxon>Pseudomonadati</taxon>
        <taxon>Pseudomonadota</taxon>
        <taxon>Gammaproteobacteria</taxon>
        <taxon>Vibrionales</taxon>
        <taxon>Vibrionaceae</taxon>
        <taxon>Vibrio</taxon>
    </lineage>
</organism>
<dbReference type="PANTHER" id="PTHR43078">
    <property type="entry name" value="UDP-GLUCURONIC ACID DECARBOXYLASE-RELATED"/>
    <property type="match status" value="1"/>
</dbReference>
<evidence type="ECO:0000256" key="8">
    <source>
        <dbReference type="ARBA" id="ARBA00023034"/>
    </source>
</evidence>
<proteinExistence type="predicted"/>
<dbReference type="EMBL" id="MCZF01000304">
    <property type="protein sequence ID" value="PMM40243.1"/>
    <property type="molecule type" value="Genomic_DNA"/>
</dbReference>
<keyword evidence="9" id="KW-0472">Membrane</keyword>
<keyword evidence="6" id="KW-1133">Transmembrane helix</keyword>
<evidence type="ECO:0000256" key="11">
    <source>
        <dbReference type="ARBA" id="ARBA00023239"/>
    </source>
</evidence>
<dbReference type="GO" id="GO:0070403">
    <property type="term" value="F:NAD+ binding"/>
    <property type="evidence" value="ECO:0007669"/>
    <property type="project" value="InterPro"/>
</dbReference>
<dbReference type="Gene3D" id="3.40.50.720">
    <property type="entry name" value="NAD(P)-binding Rossmann-like Domain"/>
    <property type="match status" value="1"/>
</dbReference>
<evidence type="ECO:0000256" key="5">
    <source>
        <dbReference type="ARBA" id="ARBA00022968"/>
    </source>
</evidence>
<evidence type="ECO:0000256" key="12">
    <source>
        <dbReference type="ARBA" id="ARBA00037859"/>
    </source>
</evidence>
<evidence type="ECO:0000256" key="7">
    <source>
        <dbReference type="ARBA" id="ARBA00023027"/>
    </source>
</evidence>
<dbReference type="Proteomes" id="UP000235533">
    <property type="component" value="Unassembled WGS sequence"/>
</dbReference>
<dbReference type="Pfam" id="PF01370">
    <property type="entry name" value="Epimerase"/>
    <property type="match status" value="1"/>
</dbReference>
<dbReference type="PANTHER" id="PTHR43078:SF6">
    <property type="entry name" value="UDP-GLUCURONIC ACID DECARBOXYLASE 1"/>
    <property type="match status" value="1"/>
</dbReference>
<comment type="subcellular location">
    <subcellularLocation>
        <location evidence="2">Golgi apparatus membrane</location>
        <topology evidence="2">Single-pass type II membrane protein</topology>
    </subcellularLocation>
    <subcellularLocation>
        <location evidence="12">Golgi apparatus</location>
        <location evidence="12">Golgi stack membrane</location>
    </subcellularLocation>
</comment>
<dbReference type="GO" id="GO:0042732">
    <property type="term" value="P:D-xylose metabolic process"/>
    <property type="evidence" value="ECO:0007669"/>
    <property type="project" value="InterPro"/>
</dbReference>
<comment type="cofactor">
    <cofactor evidence="1">
        <name>NAD(+)</name>
        <dbReference type="ChEBI" id="CHEBI:57540"/>
    </cofactor>
</comment>
<keyword evidence="10" id="KW-0325">Glycoprotein</keyword>
<accession>A0A2N7JJ29</accession>
<dbReference type="InterPro" id="IPR044516">
    <property type="entry name" value="UXS-like"/>
</dbReference>
<evidence type="ECO:0000259" key="13">
    <source>
        <dbReference type="Pfam" id="PF01370"/>
    </source>
</evidence>
<comment type="caution">
    <text evidence="14">The sequence shown here is derived from an EMBL/GenBank/DDBJ whole genome shotgun (WGS) entry which is preliminary data.</text>
</comment>
<keyword evidence="7" id="KW-0520">NAD</keyword>
<evidence type="ECO:0000256" key="9">
    <source>
        <dbReference type="ARBA" id="ARBA00023136"/>
    </source>
</evidence>
<dbReference type="RefSeq" id="WP_102554084.1">
    <property type="nucleotide sequence ID" value="NZ_MCZF01000304.1"/>
</dbReference>
<protein>
    <submittedName>
        <fullName evidence="14">NAD-dependent dehydratase</fullName>
    </submittedName>
</protein>
<dbReference type="AlphaFoldDB" id="A0A2N7JJ29"/>
<dbReference type="CDD" id="cd05230">
    <property type="entry name" value="UGD_SDR_e"/>
    <property type="match status" value="1"/>
</dbReference>
<dbReference type="FunFam" id="3.40.50.720:FF:000065">
    <property type="entry name" value="UDP-glucuronic acid decarboxylase 1"/>
    <property type="match status" value="1"/>
</dbReference>
<feature type="domain" description="NAD-dependent epimerase/dehydratase" evidence="13">
    <location>
        <begin position="4"/>
        <end position="239"/>
    </location>
</feature>
<evidence type="ECO:0000256" key="6">
    <source>
        <dbReference type="ARBA" id="ARBA00022989"/>
    </source>
</evidence>
<evidence type="ECO:0000256" key="2">
    <source>
        <dbReference type="ARBA" id="ARBA00004323"/>
    </source>
</evidence>
<keyword evidence="5" id="KW-0735">Signal-anchor</keyword>
<dbReference type="GO" id="GO:0033320">
    <property type="term" value="P:UDP-D-xylose biosynthetic process"/>
    <property type="evidence" value="ECO:0007669"/>
    <property type="project" value="UniProtKB-UniPathway"/>
</dbReference>
<gene>
    <name evidence="14" type="ORF">BCT54_12740</name>
</gene>
<evidence type="ECO:0000256" key="3">
    <source>
        <dbReference type="ARBA" id="ARBA00022692"/>
    </source>
</evidence>
<dbReference type="UniPathway" id="UPA00796">
    <property type="reaction ID" value="UER00771"/>
</dbReference>
<keyword evidence="3" id="KW-0812">Transmembrane</keyword>
<dbReference type="SUPFAM" id="SSF51735">
    <property type="entry name" value="NAD(P)-binding Rossmann-fold domains"/>
    <property type="match status" value="1"/>
</dbReference>
<keyword evidence="4" id="KW-0210">Decarboxylase</keyword>
<evidence type="ECO:0000256" key="1">
    <source>
        <dbReference type="ARBA" id="ARBA00001911"/>
    </source>
</evidence>
<dbReference type="GO" id="GO:0005737">
    <property type="term" value="C:cytoplasm"/>
    <property type="evidence" value="ECO:0007669"/>
    <property type="project" value="TreeGrafter"/>
</dbReference>
<evidence type="ECO:0000313" key="15">
    <source>
        <dbReference type="Proteomes" id="UP000235533"/>
    </source>
</evidence>
<dbReference type="InterPro" id="IPR001509">
    <property type="entry name" value="Epimerase_deHydtase"/>
</dbReference>
<sequence length="313" mass="34921">MKTVLVTGGAGFLGSNLCHRLISEGNRVVCLDNLSTGRLKNIEGLLDKASFEFVQHDVTEEYDYPCDEIYNLACPASPPKYQADPIETSRISFLGALNALALARKYNAKVMQASTSEVYGDPKVSLQNEDYWGNVNCTGIRSCYDEGKRIAESLFFDHNRQYGTKIKVVRIFNTYGPLMDPKDGRVVSNFINQALSGDDVTLYGGGVQTRSFCYVDDLIDGFVRMMKTDNNILGPINIGNPNEFKVYELAELVLSKVGNSSKKIDLPMPSDDPQQRRPDISRAKELLGWSPKIQLDEGLDLTINYFKKLGDKK</sequence>
<dbReference type="InterPro" id="IPR036291">
    <property type="entry name" value="NAD(P)-bd_dom_sf"/>
</dbReference>
<reference evidence="15" key="1">
    <citation type="submission" date="2016-07" db="EMBL/GenBank/DDBJ databases">
        <title>Nontailed viruses are major unrecognized killers of bacteria in the ocean.</title>
        <authorList>
            <person name="Kauffman K."/>
            <person name="Hussain F."/>
            <person name="Yang J."/>
            <person name="Arevalo P."/>
            <person name="Brown J."/>
            <person name="Cutler M."/>
            <person name="Kelly L."/>
            <person name="Polz M.F."/>
        </authorList>
    </citation>
    <scope>NUCLEOTIDE SEQUENCE [LARGE SCALE GENOMIC DNA]</scope>
    <source>
        <strain evidence="15">10N.261.48.B5</strain>
    </source>
</reference>
<name>A0A2N7JJ29_VIBSP</name>
<dbReference type="GO" id="GO:0048040">
    <property type="term" value="F:UDP-glucuronate decarboxylase activity"/>
    <property type="evidence" value="ECO:0007669"/>
    <property type="project" value="TreeGrafter"/>
</dbReference>
<evidence type="ECO:0000256" key="10">
    <source>
        <dbReference type="ARBA" id="ARBA00023180"/>
    </source>
</evidence>
<keyword evidence="11" id="KW-0456">Lyase</keyword>